<dbReference type="PANTHER" id="PTHR43649:SF33">
    <property type="entry name" value="POLYGALACTURONAN_RHAMNOGALACTURONAN-BINDING PROTEIN YTCQ"/>
    <property type="match status" value="1"/>
</dbReference>
<dbReference type="InterPro" id="IPR050490">
    <property type="entry name" value="Bact_solute-bd_prot1"/>
</dbReference>
<name>A0A329MX30_9BACL</name>
<evidence type="ECO:0000313" key="6">
    <source>
        <dbReference type="EMBL" id="RAV23306.1"/>
    </source>
</evidence>
<evidence type="ECO:0008006" key="8">
    <source>
        <dbReference type="Google" id="ProtNLM"/>
    </source>
</evidence>
<comment type="caution">
    <text evidence="6">The sequence shown here is derived from an EMBL/GenBank/DDBJ whole genome shotgun (WGS) entry which is preliminary data.</text>
</comment>
<evidence type="ECO:0000256" key="5">
    <source>
        <dbReference type="ARBA" id="ARBA00023288"/>
    </source>
</evidence>
<dbReference type="RefSeq" id="WP_113029417.1">
    <property type="nucleotide sequence ID" value="NZ_QMFB01000001.1"/>
</dbReference>
<keyword evidence="1" id="KW-1003">Cell membrane</keyword>
<dbReference type="Proteomes" id="UP000250369">
    <property type="component" value="Unassembled WGS sequence"/>
</dbReference>
<keyword evidence="2" id="KW-0732">Signal</keyword>
<dbReference type="Gene3D" id="3.40.190.10">
    <property type="entry name" value="Periplasmic binding protein-like II"/>
    <property type="match status" value="2"/>
</dbReference>
<protein>
    <recommendedName>
        <fullName evidence="8">ABC transporter substrate-binding protein</fullName>
    </recommendedName>
</protein>
<dbReference type="Pfam" id="PF13416">
    <property type="entry name" value="SBP_bac_8"/>
    <property type="match status" value="1"/>
</dbReference>
<dbReference type="PANTHER" id="PTHR43649">
    <property type="entry name" value="ARABINOSE-BINDING PROTEIN-RELATED"/>
    <property type="match status" value="1"/>
</dbReference>
<keyword evidence="7" id="KW-1185">Reference proteome</keyword>
<dbReference type="OrthoDB" id="9787283at2"/>
<dbReference type="SUPFAM" id="SSF53850">
    <property type="entry name" value="Periplasmic binding protein-like II"/>
    <property type="match status" value="1"/>
</dbReference>
<evidence type="ECO:0000313" key="7">
    <source>
        <dbReference type="Proteomes" id="UP000250369"/>
    </source>
</evidence>
<evidence type="ECO:0000256" key="3">
    <source>
        <dbReference type="ARBA" id="ARBA00023136"/>
    </source>
</evidence>
<dbReference type="EMBL" id="QMFB01000001">
    <property type="protein sequence ID" value="RAV23306.1"/>
    <property type="molecule type" value="Genomic_DNA"/>
</dbReference>
<keyword evidence="5" id="KW-0449">Lipoprotein</keyword>
<keyword evidence="4" id="KW-0564">Palmitate</keyword>
<organism evidence="6 7">
    <name type="scientific">Paenibacillus contaminans</name>
    <dbReference type="NCBI Taxonomy" id="450362"/>
    <lineage>
        <taxon>Bacteria</taxon>
        <taxon>Bacillati</taxon>
        <taxon>Bacillota</taxon>
        <taxon>Bacilli</taxon>
        <taxon>Bacillales</taxon>
        <taxon>Paenibacillaceae</taxon>
        <taxon>Paenibacillus</taxon>
    </lineage>
</organism>
<dbReference type="PROSITE" id="PS51257">
    <property type="entry name" value="PROKAR_LIPOPROTEIN"/>
    <property type="match status" value="1"/>
</dbReference>
<evidence type="ECO:0000256" key="2">
    <source>
        <dbReference type="ARBA" id="ARBA00022729"/>
    </source>
</evidence>
<dbReference type="InterPro" id="IPR006059">
    <property type="entry name" value="SBP"/>
</dbReference>
<keyword evidence="3" id="KW-0472">Membrane</keyword>
<accession>A0A329MX30</accession>
<evidence type="ECO:0000256" key="1">
    <source>
        <dbReference type="ARBA" id="ARBA00022475"/>
    </source>
</evidence>
<evidence type="ECO:0000256" key="4">
    <source>
        <dbReference type="ARBA" id="ARBA00023139"/>
    </source>
</evidence>
<dbReference type="AlphaFoldDB" id="A0A329MX30"/>
<gene>
    <name evidence="6" type="ORF">DQG23_03695</name>
</gene>
<sequence length="526" mass="59025">MKKKVFISVISATMMTSLILGCAKEENGSVKEPGGSVKEPSETAKAPQKLTMFAHDFQVWDGQQNDSVLKEIEKKFNVSINRQGAPWEGWMEKLALKINTGETPDLFFYLTTQAEYKNWAENGIVLELDKYLDKAPNLKKLLDNDLYKNLKINGHYYFVPVVTQANNHAIYYRKDWLEKLNLKEPTNIEEFTAMLKAFTEGDPDGNNKKDTVGMTGSKIRDWFNIIFAGFGVKPEWNKNANGVYEAGYATEAYKQFLGWMQEQYKAGYIQKEYYLNDDAQKEEAFYSGKAGVMITNSGAKADGVIKQIGDVNGKAVVDSLTPPDGPGGKGGVFSFGGHWGGWSISSQTKDKERAVQMLDYLYSPEGRNLTYFGIEGVHYKKDGENIVANLENRGKEPQNTFAPIGGELSGLYKFGQYFGNLYRFNGSKIEALSNNAFNKNREIADKQDAFINKNLIMSDIANVMDFPVEFGEISKKMTDIMEKYTVMIVSGETALDAGWNKMIAELNAAGYAKAQQQVKETMDKMK</sequence>
<reference evidence="6 7" key="1">
    <citation type="journal article" date="2009" name="Int. J. Syst. Evol. Microbiol.">
        <title>Paenibacillus contaminans sp. nov., isolated from a contaminated laboratory plate.</title>
        <authorList>
            <person name="Chou J.H."/>
            <person name="Lee J.H."/>
            <person name="Lin M.C."/>
            <person name="Chang P.S."/>
            <person name="Arun A.B."/>
            <person name="Young C.C."/>
            <person name="Chen W.M."/>
        </authorList>
    </citation>
    <scope>NUCLEOTIDE SEQUENCE [LARGE SCALE GENOMIC DNA]</scope>
    <source>
        <strain evidence="6 7">CKOBP-6</strain>
    </source>
</reference>
<proteinExistence type="predicted"/>